<dbReference type="Proteomes" id="UP001054945">
    <property type="component" value="Unassembled WGS sequence"/>
</dbReference>
<comment type="caution">
    <text evidence="1">The sequence shown here is derived from an EMBL/GenBank/DDBJ whole genome shotgun (WGS) entry which is preliminary data.</text>
</comment>
<keyword evidence="2" id="KW-1185">Reference proteome</keyword>
<accession>A0AAV4N0Z3</accession>
<sequence length="146" mass="16211">MSNHQRLDDGMRCPVFDKLFQSLGICPLKRVVQYLLNSGDLHAATGARKSALYSTENIDFGTISCNQMFTFSGVLVAILVEDNVCLHWTHLLVKMAMDGLTSQISKLNLYRTAVLKIGFTVLQILLLQLFNDTTTPMVSQNLLSTG</sequence>
<protein>
    <submittedName>
        <fullName evidence="1">Uncharacterized protein</fullName>
    </submittedName>
</protein>
<evidence type="ECO:0000313" key="2">
    <source>
        <dbReference type="Proteomes" id="UP001054945"/>
    </source>
</evidence>
<reference evidence="1 2" key="1">
    <citation type="submission" date="2021-06" db="EMBL/GenBank/DDBJ databases">
        <title>Caerostris extrusa draft genome.</title>
        <authorList>
            <person name="Kono N."/>
            <person name="Arakawa K."/>
        </authorList>
    </citation>
    <scope>NUCLEOTIDE SEQUENCE [LARGE SCALE GENOMIC DNA]</scope>
</reference>
<proteinExistence type="predicted"/>
<organism evidence="1 2">
    <name type="scientific">Caerostris extrusa</name>
    <name type="common">Bark spider</name>
    <name type="synonym">Caerostris bankana</name>
    <dbReference type="NCBI Taxonomy" id="172846"/>
    <lineage>
        <taxon>Eukaryota</taxon>
        <taxon>Metazoa</taxon>
        <taxon>Ecdysozoa</taxon>
        <taxon>Arthropoda</taxon>
        <taxon>Chelicerata</taxon>
        <taxon>Arachnida</taxon>
        <taxon>Araneae</taxon>
        <taxon>Araneomorphae</taxon>
        <taxon>Entelegynae</taxon>
        <taxon>Araneoidea</taxon>
        <taxon>Araneidae</taxon>
        <taxon>Caerostris</taxon>
    </lineage>
</organism>
<gene>
    <name evidence="1" type="ORF">CEXT_752501</name>
</gene>
<dbReference type="AlphaFoldDB" id="A0AAV4N0Z3"/>
<dbReference type="EMBL" id="BPLR01002840">
    <property type="protein sequence ID" value="GIX78472.1"/>
    <property type="molecule type" value="Genomic_DNA"/>
</dbReference>
<evidence type="ECO:0000313" key="1">
    <source>
        <dbReference type="EMBL" id="GIX78472.1"/>
    </source>
</evidence>
<name>A0AAV4N0Z3_CAEEX</name>